<evidence type="ECO:0000256" key="1">
    <source>
        <dbReference type="SAM" id="Coils"/>
    </source>
</evidence>
<gene>
    <name evidence="3" type="ORF">Rhopal_004958-T1</name>
</gene>
<evidence type="ECO:0000313" key="4">
    <source>
        <dbReference type="Proteomes" id="UP001342314"/>
    </source>
</evidence>
<feature type="compositionally biased region" description="Polar residues" evidence="2">
    <location>
        <begin position="161"/>
        <end position="176"/>
    </location>
</feature>
<dbReference type="EMBL" id="BQKY01000010">
    <property type="protein sequence ID" value="GJN91933.1"/>
    <property type="molecule type" value="Genomic_DNA"/>
</dbReference>
<feature type="coiled-coil region" evidence="1">
    <location>
        <begin position="226"/>
        <end position="253"/>
    </location>
</feature>
<sequence length="255" mass="27698">MSAASSISSDNFGLMLRRIDSLSRSGARKIRFEGSVYSASCAFSDRIDQWEITLYRDNVQVGKVVLDSLQVGSNGAVPARKFYRRKGLFSEARTFQLGGVKAMWQAGKEGSRQLVNSKSGEVLAKVAPVARDASHALPLDHITVYSTAIAGDSGASHPRSQRSVYPNDTLPSSRSTLAPGGLAYPRSPCTPSSTASGARSYFSSLQSQPSTSTSAADDKELNLILLTLLHQDLLTLEEAREVAEREHEREEMQAW</sequence>
<proteinExistence type="predicted"/>
<protein>
    <submittedName>
        <fullName evidence="3">Uncharacterized protein</fullName>
    </submittedName>
</protein>
<evidence type="ECO:0000313" key="3">
    <source>
        <dbReference type="EMBL" id="GJN91933.1"/>
    </source>
</evidence>
<organism evidence="3 4">
    <name type="scientific">Rhodotorula paludigena</name>
    <dbReference type="NCBI Taxonomy" id="86838"/>
    <lineage>
        <taxon>Eukaryota</taxon>
        <taxon>Fungi</taxon>
        <taxon>Dikarya</taxon>
        <taxon>Basidiomycota</taxon>
        <taxon>Pucciniomycotina</taxon>
        <taxon>Microbotryomycetes</taxon>
        <taxon>Sporidiobolales</taxon>
        <taxon>Sporidiobolaceae</taxon>
        <taxon>Rhodotorula</taxon>
    </lineage>
</organism>
<dbReference type="Proteomes" id="UP001342314">
    <property type="component" value="Unassembled WGS sequence"/>
</dbReference>
<keyword evidence="1" id="KW-0175">Coiled coil</keyword>
<evidence type="ECO:0000256" key="2">
    <source>
        <dbReference type="SAM" id="MobiDB-lite"/>
    </source>
</evidence>
<comment type="caution">
    <text evidence="3">The sequence shown here is derived from an EMBL/GenBank/DDBJ whole genome shotgun (WGS) entry which is preliminary data.</text>
</comment>
<accession>A0AAV5GP47</accession>
<feature type="region of interest" description="Disordered" evidence="2">
    <location>
        <begin position="151"/>
        <end position="216"/>
    </location>
</feature>
<dbReference type="AlphaFoldDB" id="A0AAV5GP47"/>
<name>A0AAV5GP47_9BASI</name>
<reference evidence="3 4" key="1">
    <citation type="submission" date="2021-12" db="EMBL/GenBank/DDBJ databases">
        <title>High titer production of polyol ester of fatty acids by Rhodotorula paludigena BS15 towards product separation-free biomass refinery.</title>
        <authorList>
            <person name="Mano J."/>
            <person name="Ono H."/>
            <person name="Tanaka T."/>
            <person name="Naito K."/>
            <person name="Sushida H."/>
            <person name="Ike M."/>
            <person name="Tokuyasu K."/>
            <person name="Kitaoka M."/>
        </authorList>
    </citation>
    <scope>NUCLEOTIDE SEQUENCE [LARGE SCALE GENOMIC DNA]</scope>
    <source>
        <strain evidence="3 4">BS15</strain>
    </source>
</reference>
<feature type="compositionally biased region" description="Low complexity" evidence="2">
    <location>
        <begin position="200"/>
        <end position="214"/>
    </location>
</feature>
<keyword evidence="4" id="KW-1185">Reference proteome</keyword>